<dbReference type="EMBL" id="AP011794">
    <property type="protein sequence ID" value="BAL58135.1"/>
    <property type="molecule type" value="Genomic_DNA"/>
</dbReference>
<name>H5SPP9_9BACT</name>
<evidence type="ECO:0000259" key="1">
    <source>
        <dbReference type="Pfam" id="PF00881"/>
    </source>
</evidence>
<sequence>MSENRDTAIAWKYHEATKHSYWSVRTSAHVLDWENQPLPFKIYPELEVLPLPREVPETGVSTFQALGERMPVPGPAADPIPVHPTMATLAHILFYSAGITKKKTYPGGDFFFRAAACAGALYPIEVYVVCADLPDLPAGVYHFSPADFGLRCLRVGDHRPVLAAAAAYEPSLLWAPLVLVYTAISWRSAWKYRARAYRYHFWDCGMILANALAAATAWRLPHKVILGFQDDVVNHLVGVDGEREMSLALLALGQTAHPLSISREIPELPKVTWAVVPLSREEVPYPLIQEMHAASRLRSAAEVEAWRARAFVRRESEPRASLIPLDPIPPSALPDEPVESVIRRRASTRRFARKPISFSELSTILEYGTRGFPCDALDGQLNDLYVNAHAVPPLAPGAYVVHRDRRALELLKSGDFRRDSRYLCLEQDLGGDASATVFFLADLQTILTHYGNRGYRLAQLEAGIIGGKFYLAAYALRRGATGLTFYDDDVTEFFSPHAEGKSAIFVMALGVAGPRPRW</sequence>
<reference evidence="2" key="2">
    <citation type="journal article" date="2012" name="PLoS ONE">
        <title>A Deeply Branching Thermophilic Bacterium with an Ancient Acetyl-CoA Pathway Dominates a Subsurface Ecosystem.</title>
        <authorList>
            <person name="Takami H."/>
            <person name="Noguchi H."/>
            <person name="Takaki Y."/>
            <person name="Uchiyama I."/>
            <person name="Toyoda A."/>
            <person name="Nishi S."/>
            <person name="Chee G.-J."/>
            <person name="Arai W."/>
            <person name="Nunoura T."/>
            <person name="Itoh T."/>
            <person name="Hattori M."/>
            <person name="Takai K."/>
        </authorList>
    </citation>
    <scope>NUCLEOTIDE SEQUENCE</scope>
</reference>
<dbReference type="Pfam" id="PF00881">
    <property type="entry name" value="Nitroreductase"/>
    <property type="match status" value="2"/>
</dbReference>
<dbReference type="InterPro" id="IPR029479">
    <property type="entry name" value="Nitroreductase"/>
</dbReference>
<feature type="domain" description="Nitroreductase" evidence="1">
    <location>
        <begin position="113"/>
        <end position="253"/>
    </location>
</feature>
<dbReference type="PANTHER" id="PTHR43745">
    <property type="entry name" value="NITROREDUCTASE MJ1384-RELATED"/>
    <property type="match status" value="1"/>
</dbReference>
<dbReference type="NCBIfam" id="TIGR03605">
    <property type="entry name" value="antibiot_sagB"/>
    <property type="match status" value="1"/>
</dbReference>
<dbReference type="InterPro" id="IPR000415">
    <property type="entry name" value="Nitroreductase-like"/>
</dbReference>
<dbReference type="InterPro" id="IPR020051">
    <property type="entry name" value="SagB-type_dehydrogenase"/>
</dbReference>
<dbReference type="InterPro" id="IPR052544">
    <property type="entry name" value="Bacteriocin_Proc_Enz"/>
</dbReference>
<organism evidence="2">
    <name type="scientific">uncultured Acidobacteriota bacterium</name>
    <dbReference type="NCBI Taxonomy" id="171953"/>
    <lineage>
        <taxon>Bacteria</taxon>
        <taxon>Pseudomonadati</taxon>
        <taxon>Acidobacteriota</taxon>
        <taxon>environmental samples</taxon>
    </lineage>
</organism>
<gene>
    <name evidence="2" type="ORF">HGMM_F54F02C18</name>
</gene>
<feature type="domain" description="Nitroreductase" evidence="1">
    <location>
        <begin position="342"/>
        <end position="490"/>
    </location>
</feature>
<accession>H5SPP9</accession>
<dbReference type="Gene3D" id="3.40.109.10">
    <property type="entry name" value="NADH Oxidase"/>
    <property type="match status" value="2"/>
</dbReference>
<protein>
    <submittedName>
        <fullName evidence="2">Hypothetical conserved protein</fullName>
    </submittedName>
</protein>
<dbReference type="SUPFAM" id="SSF55469">
    <property type="entry name" value="FMN-dependent nitroreductase-like"/>
    <property type="match status" value="2"/>
</dbReference>
<evidence type="ECO:0000313" key="2">
    <source>
        <dbReference type="EMBL" id="BAL58135.1"/>
    </source>
</evidence>
<dbReference type="AlphaFoldDB" id="H5SPP9"/>
<dbReference type="GO" id="GO:0016491">
    <property type="term" value="F:oxidoreductase activity"/>
    <property type="evidence" value="ECO:0007669"/>
    <property type="project" value="InterPro"/>
</dbReference>
<dbReference type="CDD" id="cd02142">
    <property type="entry name" value="McbC_SagB-like_oxidoreductase"/>
    <property type="match status" value="2"/>
</dbReference>
<dbReference type="PANTHER" id="PTHR43745:SF2">
    <property type="entry name" value="NITROREDUCTASE MJ1384-RELATED"/>
    <property type="match status" value="1"/>
</dbReference>
<proteinExistence type="predicted"/>
<reference evidence="2" key="1">
    <citation type="journal article" date="2005" name="Environ. Microbiol.">
        <title>Genetic and functional properties of uncultivated thermophilic crenarchaeotes from a subsurface gold mine as revealed by analysis of genome fragments.</title>
        <authorList>
            <person name="Nunoura T."/>
            <person name="Hirayama H."/>
            <person name="Takami H."/>
            <person name="Oida H."/>
            <person name="Nishi S."/>
            <person name="Shimamura S."/>
            <person name="Suzuki Y."/>
            <person name="Inagaki F."/>
            <person name="Takai K."/>
            <person name="Nealson K.H."/>
            <person name="Horikoshi K."/>
        </authorList>
    </citation>
    <scope>NUCLEOTIDE SEQUENCE</scope>
</reference>